<protein>
    <submittedName>
        <fullName evidence="1">Uncharacterized protein</fullName>
    </submittedName>
</protein>
<reference evidence="1" key="1">
    <citation type="submission" date="2019-11" db="EMBL/GenBank/DDBJ databases">
        <title>Nori genome reveals adaptations in red seaweeds to the harsh intertidal environment.</title>
        <authorList>
            <person name="Wang D."/>
            <person name="Mao Y."/>
        </authorList>
    </citation>
    <scope>NUCLEOTIDE SEQUENCE</scope>
    <source>
        <tissue evidence="1">Gametophyte</tissue>
    </source>
</reference>
<keyword evidence="2" id="KW-1185">Reference proteome</keyword>
<accession>A0ACC3C0W3</accession>
<proteinExistence type="predicted"/>
<organism evidence="1 2">
    <name type="scientific">Pyropia yezoensis</name>
    <name type="common">Susabi-nori</name>
    <name type="synonym">Porphyra yezoensis</name>
    <dbReference type="NCBI Taxonomy" id="2788"/>
    <lineage>
        <taxon>Eukaryota</taxon>
        <taxon>Rhodophyta</taxon>
        <taxon>Bangiophyceae</taxon>
        <taxon>Bangiales</taxon>
        <taxon>Bangiaceae</taxon>
        <taxon>Pyropia</taxon>
    </lineage>
</organism>
<dbReference type="EMBL" id="CM020619">
    <property type="protein sequence ID" value="KAK1863959.1"/>
    <property type="molecule type" value="Genomic_DNA"/>
</dbReference>
<dbReference type="Proteomes" id="UP000798662">
    <property type="component" value="Chromosome 2"/>
</dbReference>
<name>A0ACC3C0W3_PYRYE</name>
<gene>
    <name evidence="1" type="ORF">I4F81_006510</name>
</gene>
<sequence>MAEAVVPFLGRLGADDVAGALCKAPVGEVLGHLYRIPGLVGGLHAALNAGALNAGGGRATLCWFLLRLATELADARHDEAVRRLADALVEQQVAGAARLQTVLAQPAAATGADNDGGLSIADVQGTGPGGRHDNDPVSYRDVGILPTVAEVNCEEPPYLPPPLPFPPQMAGAVGEEAVSVEEAAGTDGETPGATAVAGVAAALLDRQFRLMREDLVGPLRAALQQLKRQTQVNGGAGGLRGTRELPVYDEVEVVGVQGAPRPCILVRCRLPKTHRARGLKTKERDNYWGSRYARHTLPPDALVGLAVGGHLTTFGTVVWWEAESLAEVDSAGAPWPRVGIAFGHPGGSSGAADGATADLLRHVGRGVMDGRRGACAGAVQLLQCSSSVFAYTPVLRCLQEATVVPFANQLLLAKPPRPPPYLAGLDVGAEIAAAEARDGFPYDDHQRGALRMALGSEVSLSHGPPGTGKSFLGVRLVDVIYRRAPAERILCVCHTNHALDEFLMGLLAHGLKDIVRLGGRSKEAALEKYTLRELERAHWDADDLVVRRRCGALFGEMDGLALHLDALRGRLADLTAAAAQWVHVRAHLKGDPTTEPLVSQLEPVPSSYTTVGRAGKRVAAKQVWRAWCSGARDPRPCEVAGGTSAASAVEADRAVVAEAAPSGAVNLWALPKEERLALLGEWRDAMTRDVREEIAETLGRTQQVQASLNCARKERSRKVLLAQRVVGCTTTGAAKFREVLADVNLSVVVVEEAGEVMEAHALASLLQPDVKHCLLIGDHRQLRPKVENYNLTVASGGGHNFDRSLLERLIAAGLPHGALQVQHRMRPAISSLIRVTYPTLVDAPSTADRPPIPGVRGNNVVFLSHDHPERAAQEENGDPSRKINDHEVSMVTAIVGYLLRQGLTESDIVVLTPYSSQLMELNIALAASFNVFVSERDVDQSVRSGLAVTSGDTSHRGVRVATIDNFQGEEANVVVASLVRSNPRRTIGFLREPERVNVLLSRARNGLILVGDPATLTGSPAGERQWGGVLDQLTAAGCVHTAFPAQCQTHGTRPAEPLTTIAAFQRAVPDGGCDQPCLTVLPCGHRCPRRCHPGLDATHDRVLCREEVRAHCSDGHPISKRCSHNRPPKCGTCEELNRIRQTAKDRVAALQAKSDRELAALAVRTAAERAAAAELQGEIQAAEALTAATLAAADAELATERRRRELELRQSLSAITTEAAVTGAQQRAENELQAEEREAKSKAAADLTRARAQLAALNAKKGKSEAELSRLEQSTRDKLAALTIKVGRVEQKAAVAAAAATQSEARPVAVPPATALSFCRALLGVLEGASDGDVSHFLRTFLRDSDAVRSCLGDLLGAGAVEVELLAVYLHDPSSDDGKVVAGSLSRGLQLMAKGEWLAAHDLFVSPSGGAAEGAALLAAVCQTQVTGAAAAGELAIEDMAVAPAKIAPAAYLLRGLALAGRGRASGDTPVLWAAFAAALVCSAHPRTPLYPPLASLAADCLRGLAPLLLAPLVNPASMPATAPSAEERERERRRRAGGSKAIGKLLQLTGLSALKDKFLDLQDHVRLDRERGTGDKVQYNALFTGNPGTGKTVCSRLYGELLEELSVLPKGSCFVETSGAKLVSGGANVLQDALKKTSGGGLLFVDEAYQLDPKKNTVGSQVLDVLLTEMEDRRGSLVVVFAGYKDRMEVLLDHNEGLPSRFRLVWNFEDFSEDELVAIITQQLASLEPPFTVDNKYARIVARRLGRQRGVRGFGNARAVRNWLENARDRQAKRILAERAAGGAPNLYELERDDVLGPRSLDMSRSEPLRDLYALRGLKQVKESVEELLRLVESNAEREELEQPVKDVCLNRLFLGGPGTGKTTVASIYGRILAELGLLTKGDVLLKTPADFVGSVLGASEANTKRILASATGCVLVIDEAYGLQSGGAAGAGRLRDPYRAAVIDTIVAEVQGVPGANTCVLLLGYEQQMRDFLREANPGLQRRFQVENAFVFPDFSDEELFLVLQDKAAKQGWTVPFEHARVAVQALARQRLKPNFGNGGAVANLLSAAATRFERRMAGASAAERAATTTLMASDFLPEDDADTLARRRDPASIFADLVGVDDGVVGWLRDTQSAIEQAKRMGREPLEDVELTFTFVGPPGTGKTTVAKRMGELFEALGILPTSNVELVSASDFSTGFIGQAAAKARQIFERAVGGVLFIDEAYRFLERTGHGYMTEVVDEIVQMLTEDQFHNKMVLVLAGYADLMEDMLAGVNPGLRSRVTQKLHFPPFDADRTSVCLQLKLRSKGFVLSDDAREALPAMVDQLIAAPDWSSGRDVDTWAKRIRRAVARRGDVGSAEDSSTVAISAETLRVSLADFLETKSSSAAVAHPSRSRLPHADAPRPVVASAGPRPQQAPPPPVVTTVEEGADQEAEEDGEPPSSATDEDLCAALQRACVALGYDASHAARQALVALLTAVDGGAPFPPAVLAFVRQETVCPDESRTDRVLRPQVGSVRAAAAAAVHQEEERLAELARLAEEERQREEAAEAARQAKLRTMGPCPAGFAWHREGQGWRCNGGSHTLSAAAAARILGAG</sequence>
<evidence type="ECO:0000313" key="1">
    <source>
        <dbReference type="EMBL" id="KAK1863959.1"/>
    </source>
</evidence>
<comment type="caution">
    <text evidence="1">The sequence shown here is derived from an EMBL/GenBank/DDBJ whole genome shotgun (WGS) entry which is preliminary data.</text>
</comment>
<evidence type="ECO:0000313" key="2">
    <source>
        <dbReference type="Proteomes" id="UP000798662"/>
    </source>
</evidence>